<dbReference type="SUPFAM" id="SSF53474">
    <property type="entry name" value="alpha/beta-Hydrolases"/>
    <property type="match status" value="1"/>
</dbReference>
<dbReference type="Proteomes" id="UP000315164">
    <property type="component" value="Unassembled WGS sequence"/>
</dbReference>
<dbReference type="KEGG" id="mhay:VK67_05550"/>
<dbReference type="NCBIfam" id="TIGR01392">
    <property type="entry name" value="homoserO_Ac_trn"/>
    <property type="match status" value="1"/>
</dbReference>
<evidence type="ECO:0000259" key="9">
    <source>
        <dbReference type="Pfam" id="PF00561"/>
    </source>
</evidence>
<name>A0A248ZZ19_MANHA</name>
<dbReference type="InterPro" id="IPR029058">
    <property type="entry name" value="AB_hydrolase_fold"/>
</dbReference>
<keyword evidence="2 7" id="KW-0963">Cytoplasm</keyword>
<evidence type="ECO:0000313" key="12">
    <source>
        <dbReference type="EMBL" id="TRB72759.1"/>
    </source>
</evidence>
<evidence type="ECO:0000313" key="11">
    <source>
        <dbReference type="EMBL" id="TRB35169.1"/>
    </source>
</evidence>
<dbReference type="GO" id="GO:0005737">
    <property type="term" value="C:cytoplasm"/>
    <property type="evidence" value="ECO:0007669"/>
    <property type="project" value="UniProtKB-SubCell"/>
</dbReference>
<dbReference type="EMBL" id="VAJB01000033">
    <property type="protein sequence ID" value="TRB72759.1"/>
    <property type="molecule type" value="Genomic_DNA"/>
</dbReference>
<feature type="domain" description="AB hydrolase-1" evidence="9">
    <location>
        <begin position="40"/>
        <end position="342"/>
    </location>
</feature>
<dbReference type="FunFam" id="1.10.1740.110:FF:000001">
    <property type="entry name" value="Homoserine O-acetyltransferase"/>
    <property type="match status" value="1"/>
</dbReference>
<dbReference type="PIRSF" id="PIRSF000443">
    <property type="entry name" value="Homoser_Ac_trans"/>
    <property type="match status" value="1"/>
</dbReference>
<feature type="binding site" evidence="7">
    <location>
        <position position="212"/>
    </location>
    <ligand>
        <name>substrate</name>
    </ligand>
</feature>
<keyword evidence="4 7" id="KW-0808">Transferase</keyword>
<dbReference type="GeneID" id="67368796"/>
<dbReference type="InterPro" id="IPR008220">
    <property type="entry name" value="HAT_MetX-like"/>
</dbReference>
<feature type="active site" evidence="7 8">
    <location>
        <position position="337"/>
    </location>
</feature>
<dbReference type="Proteomes" id="UP000254031">
    <property type="component" value="Unassembled WGS sequence"/>
</dbReference>
<comment type="function">
    <text evidence="7">Transfers an acetyl group from acetyl-CoA to L-homoserine, forming acetyl-L-homoserine.</text>
</comment>
<keyword evidence="3 7" id="KW-0028">Amino-acid biosynthesis</keyword>
<dbReference type="HAMAP" id="MF_00296">
    <property type="entry name" value="MetX_acyltransf"/>
    <property type="match status" value="1"/>
</dbReference>
<evidence type="ECO:0000313" key="10">
    <source>
        <dbReference type="EMBL" id="STY67568.1"/>
    </source>
</evidence>
<comment type="caution">
    <text evidence="7">Lacks conserved residue(s) required for the propagation of feature annotation.</text>
</comment>
<evidence type="ECO:0000256" key="8">
    <source>
        <dbReference type="PIRSR" id="PIRSR000443-1"/>
    </source>
</evidence>
<feature type="active site" evidence="7 8">
    <location>
        <position position="304"/>
    </location>
</feature>
<dbReference type="Gene3D" id="3.40.50.1820">
    <property type="entry name" value="alpha/beta hydrolase"/>
    <property type="match status" value="1"/>
</dbReference>
<dbReference type="AlphaFoldDB" id="A0A248ZZ19"/>
<evidence type="ECO:0000256" key="5">
    <source>
        <dbReference type="ARBA" id="ARBA00023167"/>
    </source>
</evidence>
<feature type="active site" description="Nucleophile" evidence="7 8">
    <location>
        <position position="143"/>
    </location>
</feature>
<evidence type="ECO:0000313" key="14">
    <source>
        <dbReference type="Proteomes" id="UP000315164"/>
    </source>
</evidence>
<dbReference type="KEGG" id="mhaq:WC39_05725"/>
<proteinExistence type="inferred from homology"/>
<gene>
    <name evidence="10" type="primary">metX</name>
    <name evidence="7" type="synonym">metXA</name>
    <name evidence="12" type="ORF">FEA53_11615</name>
    <name evidence="11" type="ORF">FEB89_11785</name>
    <name evidence="10" type="ORF">NCTC9380_02929</name>
</gene>
<dbReference type="EMBL" id="VAJI01000034">
    <property type="protein sequence ID" value="TRB35169.1"/>
    <property type="molecule type" value="Genomic_DNA"/>
</dbReference>
<dbReference type="RefSeq" id="WP_006248812.1">
    <property type="nucleotide sequence ID" value="NZ_CP011098.1"/>
</dbReference>
<evidence type="ECO:0000313" key="13">
    <source>
        <dbReference type="Proteomes" id="UP000254031"/>
    </source>
</evidence>
<dbReference type="ESTHER" id="pasha-a7jsj9">
    <property type="family name" value="Homoserine_transacetylase"/>
</dbReference>
<evidence type="ECO:0000256" key="6">
    <source>
        <dbReference type="ARBA" id="ARBA00023315"/>
    </source>
</evidence>
<evidence type="ECO:0000256" key="1">
    <source>
        <dbReference type="ARBA" id="ARBA00011738"/>
    </source>
</evidence>
<reference evidence="14 15" key="2">
    <citation type="journal article" date="2019" name="Vet. Microbiol.">
        <title>Genetic characterization of susceptible and multi-drug resistant Mannheimia haemolytica isolated from high-risk stocker calves prior to and after antimicrobial metaphylaxis.</title>
        <authorList>
            <person name="Snyder E.R."/>
            <person name="Alvarez-Narvaez S."/>
            <person name="Credille B.C."/>
        </authorList>
    </citation>
    <scope>NUCLEOTIDE SEQUENCE [LARGE SCALE GENOMIC DNA]</scope>
    <source>
        <strain evidence="12 14">UGA-R5-128-1</strain>
        <strain evidence="11 15">UGA-R7-163-1</strain>
    </source>
</reference>
<dbReference type="GO" id="GO:0004414">
    <property type="term" value="F:homoserine O-acetyltransferase activity"/>
    <property type="evidence" value="ECO:0007669"/>
    <property type="project" value="UniProtKB-UniRule"/>
</dbReference>
<comment type="similarity">
    <text evidence="7">Belongs to the AB hydrolase superfamily. MetX family.</text>
</comment>
<keyword evidence="5 7" id="KW-0486">Methionine biosynthesis</keyword>
<dbReference type="GO" id="GO:0009092">
    <property type="term" value="P:homoserine metabolic process"/>
    <property type="evidence" value="ECO:0007669"/>
    <property type="project" value="TreeGrafter"/>
</dbReference>
<evidence type="ECO:0000313" key="15">
    <source>
        <dbReference type="Proteomes" id="UP000318394"/>
    </source>
</evidence>
<sequence>MAQQITLFEDVPLPLTLGGELSPITVAYQTYGRLNAEKSNAVLLCHALTGDAKPYYDSPTEKGWWQDFIGKGLAFDTDKYFFICSNVLGGCKGTTGPASINPKTNKPYGSLFPIITVQDIVNVQKALLDYLEIPQLHAVVGGSFGGMQATQWGISYPDKVRNIINLCSSLTLSAEAIGFNHVMRQAIINDPHFNGGNYYDGIAPDNGLKIARMLGMLTYRTDIQLAKAFGRETKQQGQIWGDHFQVESYLSYQGTKFLGRFDANTYLRLLRALDLYDPALGYENEETALKRIKANYTFVAVTSDQLFKQVDVYKSKQKLEQAGVNLEFHEFHSDFGHDAFLVDYDFFEPMIKAGLAK</sequence>
<dbReference type="PANTHER" id="PTHR32268">
    <property type="entry name" value="HOMOSERINE O-ACETYLTRANSFERASE"/>
    <property type="match status" value="1"/>
</dbReference>
<dbReference type="EC" id="2.3.1.31" evidence="7"/>
<dbReference type="UniPathway" id="UPA00051">
    <property type="reaction ID" value="UER00074"/>
</dbReference>
<comment type="subunit">
    <text evidence="1 7">Homodimer.</text>
</comment>
<dbReference type="NCBIfam" id="NF001209">
    <property type="entry name" value="PRK00175.1"/>
    <property type="match status" value="1"/>
</dbReference>
<dbReference type="EMBL" id="UGPL01000006">
    <property type="protein sequence ID" value="STY67568.1"/>
    <property type="molecule type" value="Genomic_DNA"/>
</dbReference>
<keyword evidence="6 7" id="KW-0012">Acyltransferase</keyword>
<dbReference type="InterPro" id="IPR000073">
    <property type="entry name" value="AB_hydrolase_1"/>
</dbReference>
<evidence type="ECO:0000256" key="2">
    <source>
        <dbReference type="ARBA" id="ARBA00022490"/>
    </source>
</evidence>
<accession>A0A248ZZ19</accession>
<evidence type="ECO:0000256" key="3">
    <source>
        <dbReference type="ARBA" id="ARBA00022605"/>
    </source>
</evidence>
<comment type="catalytic activity">
    <reaction evidence="7">
        <text>L-homoserine + acetyl-CoA = O-acetyl-L-homoserine + CoA</text>
        <dbReference type="Rhea" id="RHEA:13701"/>
        <dbReference type="ChEBI" id="CHEBI:57287"/>
        <dbReference type="ChEBI" id="CHEBI:57288"/>
        <dbReference type="ChEBI" id="CHEBI:57476"/>
        <dbReference type="ChEBI" id="CHEBI:57716"/>
        <dbReference type="EC" id="2.3.1.31"/>
    </reaction>
</comment>
<dbReference type="Gene3D" id="1.10.1740.110">
    <property type="match status" value="1"/>
</dbReference>
<dbReference type="GO" id="GO:0009086">
    <property type="term" value="P:methionine biosynthetic process"/>
    <property type="evidence" value="ECO:0007669"/>
    <property type="project" value="UniProtKB-UniRule"/>
</dbReference>
<dbReference type="OrthoDB" id="9800754at2"/>
<dbReference type="Proteomes" id="UP000318394">
    <property type="component" value="Unassembled WGS sequence"/>
</dbReference>
<reference evidence="10 13" key="1">
    <citation type="submission" date="2018-06" db="EMBL/GenBank/DDBJ databases">
        <authorList>
            <consortium name="Pathogen Informatics"/>
            <person name="Doyle S."/>
        </authorList>
    </citation>
    <scope>NUCLEOTIDE SEQUENCE [LARGE SCALE GENOMIC DNA]</scope>
    <source>
        <strain evidence="10 13">NCTC9380</strain>
    </source>
</reference>
<dbReference type="PANTHER" id="PTHR32268:SF11">
    <property type="entry name" value="HOMOSERINE O-ACETYLTRANSFERASE"/>
    <property type="match status" value="1"/>
</dbReference>
<keyword evidence="15" id="KW-1185">Reference proteome</keyword>
<protein>
    <recommendedName>
        <fullName evidence="7">Homoserine O-acetyltransferase</fullName>
        <shortName evidence="7">HAT</shortName>
        <ecNumber evidence="7">2.3.1.31</ecNumber>
    </recommendedName>
    <alternativeName>
        <fullName evidence="7">Homoserine transacetylase</fullName>
        <shortName evidence="7">HTA</shortName>
    </alternativeName>
</protein>
<organism evidence="12 14">
    <name type="scientific">Mannheimia haemolytica</name>
    <name type="common">Pasteurella haemolytica</name>
    <dbReference type="NCBI Taxonomy" id="75985"/>
    <lineage>
        <taxon>Bacteria</taxon>
        <taxon>Pseudomonadati</taxon>
        <taxon>Pseudomonadota</taxon>
        <taxon>Gammaproteobacteria</taxon>
        <taxon>Pasteurellales</taxon>
        <taxon>Pasteurellaceae</taxon>
        <taxon>Mannheimia</taxon>
    </lineage>
</organism>
<dbReference type="Pfam" id="PF00561">
    <property type="entry name" value="Abhydrolase_1"/>
    <property type="match status" value="1"/>
</dbReference>
<evidence type="ECO:0000256" key="4">
    <source>
        <dbReference type="ARBA" id="ARBA00022679"/>
    </source>
</evidence>
<comment type="subcellular location">
    <subcellularLocation>
        <location evidence="7">Cytoplasm</location>
    </subcellularLocation>
</comment>
<evidence type="ECO:0000256" key="7">
    <source>
        <dbReference type="HAMAP-Rule" id="MF_00296"/>
    </source>
</evidence>
<feature type="binding site" evidence="7">
    <location>
        <position position="338"/>
    </location>
    <ligand>
        <name>substrate</name>
    </ligand>
</feature>
<comment type="pathway">
    <text evidence="7">Amino-acid biosynthesis; L-methionine biosynthesis via de novo pathway; O-acetyl-L-homoserine from L-homoserine: step 1/1.</text>
</comment>